<feature type="compositionally biased region" description="Acidic residues" evidence="1">
    <location>
        <begin position="123"/>
        <end position="136"/>
    </location>
</feature>
<proteinExistence type="predicted"/>
<evidence type="ECO:0000256" key="2">
    <source>
        <dbReference type="SAM" id="Phobius"/>
    </source>
</evidence>
<feature type="region of interest" description="Disordered" evidence="1">
    <location>
        <begin position="123"/>
        <end position="151"/>
    </location>
</feature>
<dbReference type="EMBL" id="JAJJMB010017528">
    <property type="protein sequence ID" value="KAI3838043.1"/>
    <property type="molecule type" value="Genomic_DNA"/>
</dbReference>
<dbReference type="AlphaFoldDB" id="A0AAD4RX19"/>
<evidence type="ECO:0008006" key="5">
    <source>
        <dbReference type="Google" id="ProtNLM"/>
    </source>
</evidence>
<comment type="caution">
    <text evidence="3">The sequence shown here is derived from an EMBL/GenBank/DDBJ whole genome shotgun (WGS) entry which is preliminary data.</text>
</comment>
<evidence type="ECO:0000256" key="1">
    <source>
        <dbReference type="SAM" id="MobiDB-lite"/>
    </source>
</evidence>
<keyword evidence="2" id="KW-1133">Transmembrane helix</keyword>
<dbReference type="PANTHER" id="PTHR37753">
    <property type="entry name" value="OS01G0940600 PROTEIN"/>
    <property type="match status" value="1"/>
</dbReference>
<evidence type="ECO:0000313" key="3">
    <source>
        <dbReference type="EMBL" id="KAI3838043.1"/>
    </source>
</evidence>
<keyword evidence="4" id="KW-1185">Reference proteome</keyword>
<accession>A0AAD4RX19</accession>
<gene>
    <name evidence="3" type="ORF">MKW98_008994</name>
</gene>
<dbReference type="PANTHER" id="PTHR37753:SF1">
    <property type="entry name" value="OS01G0940600 PROTEIN"/>
    <property type="match status" value="1"/>
</dbReference>
<protein>
    <recommendedName>
        <fullName evidence="5">Transmembrane protein</fullName>
    </recommendedName>
</protein>
<sequence>MASLITILNISFQTSSSPSIFHNINRTSFTPKSFYFQPLLSSSSSNLSTQITTHNLHHHKQKKRGFAIITRAAPTTANLIFAFVFPLTLLLVTIFTSIKIADKLDQDFVEELAINQAIMEGNDEKEDSLASLEEEQPATVTRTRNRPKREA</sequence>
<name>A0AAD4RX19_9MAGN</name>
<dbReference type="Proteomes" id="UP001202328">
    <property type="component" value="Unassembled WGS sequence"/>
</dbReference>
<keyword evidence="2" id="KW-0812">Transmembrane</keyword>
<organism evidence="3 4">
    <name type="scientific">Papaver atlanticum</name>
    <dbReference type="NCBI Taxonomy" id="357466"/>
    <lineage>
        <taxon>Eukaryota</taxon>
        <taxon>Viridiplantae</taxon>
        <taxon>Streptophyta</taxon>
        <taxon>Embryophyta</taxon>
        <taxon>Tracheophyta</taxon>
        <taxon>Spermatophyta</taxon>
        <taxon>Magnoliopsida</taxon>
        <taxon>Ranunculales</taxon>
        <taxon>Papaveraceae</taxon>
        <taxon>Papaveroideae</taxon>
        <taxon>Papaver</taxon>
    </lineage>
</organism>
<evidence type="ECO:0000313" key="4">
    <source>
        <dbReference type="Proteomes" id="UP001202328"/>
    </source>
</evidence>
<reference evidence="3" key="1">
    <citation type="submission" date="2022-04" db="EMBL/GenBank/DDBJ databases">
        <title>A functionally conserved STORR gene fusion in Papaver species that diverged 16.8 million years ago.</title>
        <authorList>
            <person name="Catania T."/>
        </authorList>
    </citation>
    <scope>NUCLEOTIDE SEQUENCE</scope>
    <source>
        <strain evidence="3">S-188037</strain>
    </source>
</reference>
<feature type="transmembrane region" description="Helical" evidence="2">
    <location>
        <begin position="79"/>
        <end position="98"/>
    </location>
</feature>
<keyword evidence="2" id="KW-0472">Membrane</keyword>